<comment type="caution">
    <text evidence="3">The sequence shown here is derived from an EMBL/GenBank/DDBJ whole genome shotgun (WGS) entry which is preliminary data.</text>
</comment>
<evidence type="ECO:0000259" key="2">
    <source>
        <dbReference type="Pfam" id="PF12450"/>
    </source>
</evidence>
<feature type="domain" description="Uncharacterised protein YfbK N-terminal" evidence="2">
    <location>
        <begin position="227"/>
        <end position="275"/>
    </location>
</feature>
<feature type="region of interest" description="Disordered" evidence="1">
    <location>
        <begin position="185"/>
        <end position="204"/>
    </location>
</feature>
<accession>A0ABW2L144</accession>
<dbReference type="Pfam" id="PF12450">
    <property type="entry name" value="vWF_A"/>
    <property type="match status" value="1"/>
</dbReference>
<gene>
    <name evidence="3" type="ORF">ACFQY0_02665</name>
</gene>
<protein>
    <submittedName>
        <fullName evidence="3">von Willebrand factor type A domain-containing protein</fullName>
    </submittedName>
</protein>
<dbReference type="RefSeq" id="WP_379708812.1">
    <property type="nucleotide sequence ID" value="NZ_JBHTBS010000001.1"/>
</dbReference>
<keyword evidence="4" id="KW-1185">Reference proteome</keyword>
<sequence length="419" mass="44855">MKVTPDDPRLSAYLLGELPPEEAAVIKRAAAADPAIKMSLSELEKTLGFLNKVLGGAAGETLLPAQREAIRQAGRDADSIGKIVPLASAQRSWKPWLTGLGAAAAVAFAAVLMSRVEHDRSGGIAEAGIVTHEIALLPMPGPSGVVGHSTSVASRSQSMVEQAKSLEARPGGFLSEVARHLDRAPLPEPANLPKTGPQSDFSKGPATRLPVVLGFSSLRWVSGWVREKQQLPPRDAVRVEELINNAVLPGGMEFEGMRLSIETMKCPWNPDSWLVGVQLKGGGADTVDLEMTYEANTRRRVLGSFSQQSDAELPRVLPAKRRTLSLLEVKAGSGDPGRVVVRRDGKKSEFQVPSVQQEPSFGMRHAAGLAGFGMWLRGEGVGDDQLRSMLAAAAADKDPVRAEVRRMMAEALKLAHSER</sequence>
<evidence type="ECO:0000313" key="4">
    <source>
        <dbReference type="Proteomes" id="UP001596472"/>
    </source>
</evidence>
<dbReference type="Proteomes" id="UP001596472">
    <property type="component" value="Unassembled WGS sequence"/>
</dbReference>
<evidence type="ECO:0000313" key="3">
    <source>
        <dbReference type="EMBL" id="MFC7336067.1"/>
    </source>
</evidence>
<dbReference type="InterPro" id="IPR022156">
    <property type="entry name" value="Uncharacterised_YfbK_N"/>
</dbReference>
<evidence type="ECO:0000256" key="1">
    <source>
        <dbReference type="SAM" id="MobiDB-lite"/>
    </source>
</evidence>
<organism evidence="3 4">
    <name type="scientific">Haloferula chungangensis</name>
    <dbReference type="NCBI Taxonomy" id="1048331"/>
    <lineage>
        <taxon>Bacteria</taxon>
        <taxon>Pseudomonadati</taxon>
        <taxon>Verrucomicrobiota</taxon>
        <taxon>Verrucomicrobiia</taxon>
        <taxon>Verrucomicrobiales</taxon>
        <taxon>Verrucomicrobiaceae</taxon>
        <taxon>Haloferula</taxon>
    </lineage>
</organism>
<proteinExistence type="predicted"/>
<reference evidence="4" key="1">
    <citation type="journal article" date="2019" name="Int. J. Syst. Evol. Microbiol.">
        <title>The Global Catalogue of Microorganisms (GCM) 10K type strain sequencing project: providing services to taxonomists for standard genome sequencing and annotation.</title>
        <authorList>
            <consortium name="The Broad Institute Genomics Platform"/>
            <consortium name="The Broad Institute Genome Sequencing Center for Infectious Disease"/>
            <person name="Wu L."/>
            <person name="Ma J."/>
        </authorList>
    </citation>
    <scope>NUCLEOTIDE SEQUENCE [LARGE SCALE GENOMIC DNA]</scope>
    <source>
        <strain evidence="4">CGMCC 4.1467</strain>
    </source>
</reference>
<name>A0ABW2L144_9BACT</name>
<dbReference type="EMBL" id="JBHTBS010000001">
    <property type="protein sequence ID" value="MFC7336067.1"/>
    <property type="molecule type" value="Genomic_DNA"/>
</dbReference>